<gene>
    <name evidence="1" type="ORF">LDX50_01015</name>
</gene>
<keyword evidence="1" id="KW-0808">Transferase</keyword>
<dbReference type="GO" id="GO:0008781">
    <property type="term" value="F:N-acylneuraminate cytidylyltransferase activity"/>
    <property type="evidence" value="ECO:0007669"/>
    <property type="project" value="TreeGrafter"/>
</dbReference>
<reference evidence="1" key="1">
    <citation type="submission" date="2021-09" db="EMBL/GenBank/DDBJ databases">
        <title>Fulvivirga sp. isolated from coastal sediment.</title>
        <authorList>
            <person name="Yu H."/>
        </authorList>
    </citation>
    <scope>NUCLEOTIDE SEQUENCE</scope>
    <source>
        <strain evidence="1">1062</strain>
    </source>
</reference>
<dbReference type="PANTHER" id="PTHR21485">
    <property type="entry name" value="HAD SUPERFAMILY MEMBERS CMAS AND KDSC"/>
    <property type="match status" value="1"/>
</dbReference>
<dbReference type="AlphaFoldDB" id="A0A9X1KYB4"/>
<dbReference type="InterPro" id="IPR050793">
    <property type="entry name" value="CMP-NeuNAc_synthase"/>
</dbReference>
<dbReference type="EMBL" id="JAIXNE010000001">
    <property type="protein sequence ID" value="MCA6073426.1"/>
    <property type="molecule type" value="Genomic_DNA"/>
</dbReference>
<keyword evidence="1" id="KW-0548">Nucleotidyltransferase</keyword>
<proteinExistence type="predicted"/>
<dbReference type="RefSeq" id="WP_225696543.1">
    <property type="nucleotide sequence ID" value="NZ_JAIXNE010000001.1"/>
</dbReference>
<dbReference type="Gene3D" id="3.90.550.10">
    <property type="entry name" value="Spore Coat Polysaccharide Biosynthesis Protein SpsA, Chain A"/>
    <property type="match status" value="1"/>
</dbReference>
<evidence type="ECO:0000313" key="2">
    <source>
        <dbReference type="Proteomes" id="UP001139409"/>
    </source>
</evidence>
<sequence length="230" mass="26777">MNDPLIVFLPCRKGSERVKNKNIRRFSIYEHGLLEIKLRQLLDIRRIKQIVLSTNDEEILQYAGNLGSDRIILDRRREELCLSSTSTDELINYVPEIIPEGHVLWTHVTSPFISAKDYDNAIESYEKSLEDGFDSLMSVTRVQKFLFDESGNAVNFNRDKEKWPRTQTIDPYFEANSGYFLSSISNYRKFSDRIGAKVSMKEIDSLQSFDIDWEEDFVLAERIYNAINGL</sequence>
<comment type="caution">
    <text evidence="1">The sequence shown here is derived from an EMBL/GenBank/DDBJ whole genome shotgun (WGS) entry which is preliminary data.</text>
</comment>
<evidence type="ECO:0000313" key="1">
    <source>
        <dbReference type="EMBL" id="MCA6073426.1"/>
    </source>
</evidence>
<name>A0A9X1KYB4_9BACT</name>
<organism evidence="1 2">
    <name type="scientific">Fulvivirga sedimenti</name>
    <dbReference type="NCBI Taxonomy" id="2879465"/>
    <lineage>
        <taxon>Bacteria</taxon>
        <taxon>Pseudomonadati</taxon>
        <taxon>Bacteroidota</taxon>
        <taxon>Cytophagia</taxon>
        <taxon>Cytophagales</taxon>
        <taxon>Fulvivirgaceae</taxon>
        <taxon>Fulvivirga</taxon>
    </lineage>
</organism>
<dbReference type="Proteomes" id="UP001139409">
    <property type="component" value="Unassembled WGS sequence"/>
</dbReference>
<accession>A0A9X1KYB4</accession>
<dbReference type="SUPFAM" id="SSF53448">
    <property type="entry name" value="Nucleotide-diphospho-sugar transferases"/>
    <property type="match status" value="1"/>
</dbReference>
<dbReference type="CDD" id="cd02513">
    <property type="entry name" value="CMP-NeuAc_Synthase"/>
    <property type="match status" value="1"/>
</dbReference>
<dbReference type="PANTHER" id="PTHR21485:SF6">
    <property type="entry name" value="N-ACYLNEURAMINATE CYTIDYLYLTRANSFERASE-RELATED"/>
    <property type="match status" value="1"/>
</dbReference>
<protein>
    <submittedName>
        <fullName evidence="1">Acylneuraminate cytidylyltransferase family protein</fullName>
    </submittedName>
</protein>
<dbReference type="InterPro" id="IPR029044">
    <property type="entry name" value="Nucleotide-diphossugar_trans"/>
</dbReference>
<keyword evidence="2" id="KW-1185">Reference proteome</keyword>
<dbReference type="InterPro" id="IPR003329">
    <property type="entry name" value="Cytidylyl_trans"/>
</dbReference>
<dbReference type="Pfam" id="PF02348">
    <property type="entry name" value="CTP_transf_3"/>
    <property type="match status" value="1"/>
</dbReference>